<feature type="domain" description="SGNH hydrolase-type esterase" evidence="2">
    <location>
        <begin position="68"/>
        <end position="273"/>
    </location>
</feature>
<dbReference type="EMBL" id="AVOT02021181">
    <property type="protein sequence ID" value="MBW0509826.1"/>
    <property type="molecule type" value="Genomic_DNA"/>
</dbReference>
<accession>A0A9Q3E039</accession>
<dbReference type="InterPro" id="IPR013830">
    <property type="entry name" value="SGNH_hydro"/>
</dbReference>
<comment type="caution">
    <text evidence="3">The sequence shown here is derived from an EMBL/GenBank/DDBJ whole genome shotgun (WGS) entry which is preliminary data.</text>
</comment>
<evidence type="ECO:0000259" key="2">
    <source>
        <dbReference type="Pfam" id="PF13472"/>
    </source>
</evidence>
<feature type="chain" id="PRO_5040106693" description="SGNH hydrolase-type esterase domain-containing protein" evidence="1">
    <location>
        <begin position="26"/>
        <end position="322"/>
    </location>
</feature>
<dbReference type="PANTHER" id="PTHR14209:SF19">
    <property type="entry name" value="ISOAMYL ACETATE-HYDROLYZING ESTERASE 1 HOMOLOG"/>
    <property type="match status" value="1"/>
</dbReference>
<sequence length="322" mass="36296">MPLGPQLATLLKIIIYLPLIAQVGFQSLHPVFRIPPFHQKMVSVDLNEQNLQATTSYEPFSMDQFVMFGDSITQFAWGRGGLGSDLAHAYQRKLDVVNRGFSGYNTVWGLEVAKIIFPIYSPPIQIILPKKRIVTIWFGANDAVIPPKPQTVSPEQFSENLNKLVEIVQEHDRQTSSRNSPPVQIILITPPPVSIEMRAADCAARFPDWKPENMDRDSGRTKMFAELVCQVAKEKGLPVVDIWTAITKASEAAAQGLGEYLSDGLHLTSAGYNVVWKELMNLILRHFPHLSPQEMKQDFPWWNDINFEHPEKSFPHPGVTLT</sequence>
<feature type="signal peptide" evidence="1">
    <location>
        <begin position="1"/>
        <end position="25"/>
    </location>
</feature>
<dbReference type="Gene3D" id="3.40.50.1110">
    <property type="entry name" value="SGNH hydrolase"/>
    <property type="match status" value="1"/>
</dbReference>
<name>A0A9Q3E039_9BASI</name>
<dbReference type="PANTHER" id="PTHR14209">
    <property type="entry name" value="ISOAMYL ACETATE-HYDROLYZING ESTERASE 1"/>
    <property type="match status" value="1"/>
</dbReference>
<dbReference type="AlphaFoldDB" id="A0A9Q3E039"/>
<dbReference type="OrthoDB" id="671439at2759"/>
<dbReference type="InterPro" id="IPR036514">
    <property type="entry name" value="SGNH_hydro_sf"/>
</dbReference>
<proteinExistence type="predicted"/>
<reference evidence="3" key="1">
    <citation type="submission" date="2021-03" db="EMBL/GenBank/DDBJ databases">
        <title>Draft genome sequence of rust myrtle Austropuccinia psidii MF-1, a brazilian biotype.</title>
        <authorList>
            <person name="Quecine M.C."/>
            <person name="Pachon D.M.R."/>
            <person name="Bonatelli M.L."/>
            <person name="Correr F.H."/>
            <person name="Franceschini L.M."/>
            <person name="Leite T.F."/>
            <person name="Margarido G.R.A."/>
            <person name="Almeida C.A."/>
            <person name="Ferrarezi J.A."/>
            <person name="Labate C.A."/>
        </authorList>
    </citation>
    <scope>NUCLEOTIDE SEQUENCE</scope>
    <source>
        <strain evidence="3">MF-1</strain>
    </source>
</reference>
<keyword evidence="4" id="KW-1185">Reference proteome</keyword>
<evidence type="ECO:0000313" key="3">
    <source>
        <dbReference type="EMBL" id="MBW0509826.1"/>
    </source>
</evidence>
<dbReference type="Pfam" id="PF13472">
    <property type="entry name" value="Lipase_GDSL_2"/>
    <property type="match status" value="1"/>
</dbReference>
<evidence type="ECO:0000256" key="1">
    <source>
        <dbReference type="SAM" id="SignalP"/>
    </source>
</evidence>
<dbReference type="CDD" id="cd01838">
    <property type="entry name" value="Isoamyl_acetate_hydrolase_like"/>
    <property type="match status" value="1"/>
</dbReference>
<evidence type="ECO:0000313" key="4">
    <source>
        <dbReference type="Proteomes" id="UP000765509"/>
    </source>
</evidence>
<dbReference type="SUPFAM" id="SSF52266">
    <property type="entry name" value="SGNH hydrolase"/>
    <property type="match status" value="1"/>
</dbReference>
<organism evidence="3 4">
    <name type="scientific">Austropuccinia psidii MF-1</name>
    <dbReference type="NCBI Taxonomy" id="1389203"/>
    <lineage>
        <taxon>Eukaryota</taxon>
        <taxon>Fungi</taxon>
        <taxon>Dikarya</taxon>
        <taxon>Basidiomycota</taxon>
        <taxon>Pucciniomycotina</taxon>
        <taxon>Pucciniomycetes</taxon>
        <taxon>Pucciniales</taxon>
        <taxon>Sphaerophragmiaceae</taxon>
        <taxon>Austropuccinia</taxon>
    </lineage>
</organism>
<dbReference type="Proteomes" id="UP000765509">
    <property type="component" value="Unassembled WGS sequence"/>
</dbReference>
<keyword evidence="1" id="KW-0732">Signal</keyword>
<protein>
    <recommendedName>
        <fullName evidence="2">SGNH hydrolase-type esterase domain-containing protein</fullName>
    </recommendedName>
</protein>
<dbReference type="InterPro" id="IPR045136">
    <property type="entry name" value="Iah1-like"/>
</dbReference>
<gene>
    <name evidence="3" type="ORF">O181_049541</name>
</gene>